<dbReference type="GO" id="GO:0008097">
    <property type="term" value="F:5S rRNA binding"/>
    <property type="evidence" value="ECO:0007669"/>
    <property type="project" value="InterPro"/>
</dbReference>
<dbReference type="HAMAP" id="MF_01334">
    <property type="entry name" value="Ribosomal_bL25_CTC"/>
    <property type="match status" value="1"/>
</dbReference>
<reference evidence="9 10" key="1">
    <citation type="journal article" date="2016" name="Nat. Commun.">
        <title>Thousands of microbial genomes shed light on interconnected biogeochemical processes in an aquifer system.</title>
        <authorList>
            <person name="Anantharaman K."/>
            <person name="Brown C.T."/>
            <person name="Hug L.A."/>
            <person name="Sharon I."/>
            <person name="Castelle C.J."/>
            <person name="Probst A.J."/>
            <person name="Thomas B.C."/>
            <person name="Singh A."/>
            <person name="Wilkins M.J."/>
            <person name="Karaoz U."/>
            <person name="Brodie E.L."/>
            <person name="Williams K.H."/>
            <person name="Hubbard S.S."/>
            <person name="Banfield J.F."/>
        </authorList>
    </citation>
    <scope>NUCLEOTIDE SEQUENCE [LARGE SCALE GENOMIC DNA]</scope>
</reference>
<evidence type="ECO:0000256" key="1">
    <source>
        <dbReference type="ARBA" id="ARBA00022730"/>
    </source>
</evidence>
<dbReference type="InterPro" id="IPR037121">
    <property type="entry name" value="Ribosomal_bL25_C"/>
</dbReference>
<dbReference type="GO" id="GO:0006412">
    <property type="term" value="P:translation"/>
    <property type="evidence" value="ECO:0007669"/>
    <property type="project" value="UniProtKB-UniRule"/>
</dbReference>
<dbReference type="InterPro" id="IPR020930">
    <property type="entry name" value="Ribosomal_uL5_bac-type"/>
</dbReference>
<feature type="compositionally biased region" description="Low complexity" evidence="6">
    <location>
        <begin position="213"/>
        <end position="231"/>
    </location>
</feature>
<feature type="compositionally biased region" description="Basic and acidic residues" evidence="6">
    <location>
        <begin position="232"/>
        <end position="243"/>
    </location>
</feature>
<comment type="subunit">
    <text evidence="5">Part of the 50S ribosomal subunit; part of the 5S rRNA/L5/L18/L25 subcomplex. Contacts the 5S rRNA. Binds to the 5S rRNA independently of L5 and L18.</text>
</comment>
<evidence type="ECO:0000259" key="8">
    <source>
        <dbReference type="Pfam" id="PF14693"/>
    </source>
</evidence>
<comment type="similarity">
    <text evidence="5">Belongs to the bacterial ribosomal protein bL25 family. CTC subfamily.</text>
</comment>
<dbReference type="InterPro" id="IPR020056">
    <property type="entry name" value="Rbsml_bL25/Gln-tRNA_synth_N"/>
</dbReference>
<keyword evidence="4 5" id="KW-0687">Ribonucleoprotein</keyword>
<evidence type="ECO:0000256" key="4">
    <source>
        <dbReference type="ARBA" id="ARBA00023274"/>
    </source>
</evidence>
<dbReference type="STRING" id="1798404.A3B92_02080"/>
<proteinExistence type="inferred from homology"/>
<dbReference type="Gene3D" id="2.40.240.10">
    <property type="entry name" value="Ribosomal Protein L25, Chain P"/>
    <property type="match status" value="1"/>
</dbReference>
<dbReference type="Gene3D" id="2.170.120.20">
    <property type="entry name" value="Ribosomal protein L25, beta domain"/>
    <property type="match status" value="1"/>
</dbReference>
<feature type="region of interest" description="Disordered" evidence="6">
    <location>
        <begin position="199"/>
        <end position="243"/>
    </location>
</feature>
<evidence type="ECO:0000259" key="7">
    <source>
        <dbReference type="Pfam" id="PF01386"/>
    </source>
</evidence>
<dbReference type="InterPro" id="IPR029751">
    <property type="entry name" value="Ribosomal_L25_dom"/>
</dbReference>
<feature type="compositionally biased region" description="Basic and acidic residues" evidence="6">
    <location>
        <begin position="199"/>
        <end position="212"/>
    </location>
</feature>
<dbReference type="Proteomes" id="UP000177960">
    <property type="component" value="Unassembled WGS sequence"/>
</dbReference>
<dbReference type="Pfam" id="PF01386">
    <property type="entry name" value="Ribosomal_L25p"/>
    <property type="match status" value="1"/>
</dbReference>
<sequence length="243" mass="26724">MELAVQKRDILGRKTQHLRKKGLVPAELYGRGLENLHLSLFAKEFKKVFKEAGENTIVNVVVGGERHPVLIQEISYHPVSDEIESVDFYQVRMDEKLKVKVPLEFIGTAPAVKEKNGILVKAMQEVEVEALPADIPREFKISLSNLTEIGQSIYVKDLDAPVKVKILVSSETVLATVTAKITEEEELAMQKAGTVEEVKVETEEKKAERDATKAAIGEAAPAAETKTAPGKEASKVGKEAPKK</sequence>
<protein>
    <recommendedName>
        <fullName evidence="5">Large ribosomal subunit protein bL25</fullName>
    </recommendedName>
    <alternativeName>
        <fullName evidence="5">General stress protein CTC</fullName>
    </alternativeName>
</protein>
<feature type="domain" description="Large ribosomal subunit protein bL25 beta" evidence="8">
    <location>
        <begin position="96"/>
        <end position="179"/>
    </location>
</feature>
<dbReference type="SUPFAM" id="SSF50715">
    <property type="entry name" value="Ribosomal protein L25-like"/>
    <property type="match status" value="1"/>
</dbReference>
<keyword evidence="2 5" id="KW-0694">RNA-binding</keyword>
<organism evidence="9 10">
    <name type="scientific">Candidatus Harrisonbacteria bacterium RIFCSPHIGHO2_02_FULL_42_16</name>
    <dbReference type="NCBI Taxonomy" id="1798404"/>
    <lineage>
        <taxon>Bacteria</taxon>
        <taxon>Candidatus Harrisoniibacteriota</taxon>
    </lineage>
</organism>
<dbReference type="PANTHER" id="PTHR33284:SF1">
    <property type="entry name" value="RIBOSOMAL PROTEIN L25_GLN-TRNA SYNTHETASE, ANTI-CODON-BINDING DOMAIN-CONTAINING PROTEIN"/>
    <property type="match status" value="1"/>
</dbReference>
<dbReference type="InterPro" id="IPR020057">
    <property type="entry name" value="Ribosomal_bL25_b-dom"/>
</dbReference>
<accession>A0A1G1ZHR4</accession>
<dbReference type="GO" id="GO:0022625">
    <property type="term" value="C:cytosolic large ribosomal subunit"/>
    <property type="evidence" value="ECO:0007669"/>
    <property type="project" value="TreeGrafter"/>
</dbReference>
<evidence type="ECO:0000256" key="5">
    <source>
        <dbReference type="HAMAP-Rule" id="MF_01334"/>
    </source>
</evidence>
<feature type="domain" description="Large ribosomal subunit protein bL25 L25" evidence="7">
    <location>
        <begin position="3"/>
        <end position="88"/>
    </location>
</feature>
<dbReference type="GO" id="GO:0003735">
    <property type="term" value="F:structural constituent of ribosome"/>
    <property type="evidence" value="ECO:0007669"/>
    <property type="project" value="InterPro"/>
</dbReference>
<gene>
    <name evidence="5" type="primary">rplY</name>
    <name evidence="5" type="synonym">ctc</name>
    <name evidence="9" type="ORF">A3B92_02080</name>
</gene>
<comment type="caution">
    <text evidence="9">The sequence shown here is derived from an EMBL/GenBank/DDBJ whole genome shotgun (WGS) entry which is preliminary data.</text>
</comment>
<dbReference type="Pfam" id="PF14693">
    <property type="entry name" value="Ribosomal_TL5_C"/>
    <property type="match status" value="1"/>
</dbReference>
<dbReference type="InterPro" id="IPR011035">
    <property type="entry name" value="Ribosomal_bL25/Gln-tRNA_synth"/>
</dbReference>
<dbReference type="InterPro" id="IPR001021">
    <property type="entry name" value="Ribosomal_bL25_long"/>
</dbReference>
<dbReference type="NCBIfam" id="TIGR00731">
    <property type="entry name" value="bL25_bact_ctc"/>
    <property type="match status" value="1"/>
</dbReference>
<evidence type="ECO:0000313" key="10">
    <source>
        <dbReference type="Proteomes" id="UP000177960"/>
    </source>
</evidence>
<keyword evidence="3 5" id="KW-0689">Ribosomal protein</keyword>
<dbReference type="PANTHER" id="PTHR33284">
    <property type="entry name" value="RIBOSOMAL PROTEIN L25/GLN-TRNA SYNTHETASE, ANTI-CODON-BINDING DOMAIN-CONTAINING PROTEIN"/>
    <property type="match status" value="1"/>
</dbReference>
<evidence type="ECO:0000256" key="6">
    <source>
        <dbReference type="SAM" id="MobiDB-lite"/>
    </source>
</evidence>
<keyword evidence="1 5" id="KW-0699">rRNA-binding</keyword>
<dbReference type="CDD" id="cd00495">
    <property type="entry name" value="Ribosomal_L25_TL5_CTC"/>
    <property type="match status" value="1"/>
</dbReference>
<evidence type="ECO:0000313" key="9">
    <source>
        <dbReference type="EMBL" id="OGY63377.1"/>
    </source>
</evidence>
<comment type="function">
    <text evidence="5">This is one of the proteins that binds to the 5S RNA in the ribosome where it forms part of the central protuberance.</text>
</comment>
<evidence type="ECO:0000256" key="2">
    <source>
        <dbReference type="ARBA" id="ARBA00022884"/>
    </source>
</evidence>
<dbReference type="EMBL" id="MHJG01000023">
    <property type="protein sequence ID" value="OGY63377.1"/>
    <property type="molecule type" value="Genomic_DNA"/>
</dbReference>
<evidence type="ECO:0000256" key="3">
    <source>
        <dbReference type="ARBA" id="ARBA00022980"/>
    </source>
</evidence>
<name>A0A1G1ZHR4_9BACT</name>
<dbReference type="AlphaFoldDB" id="A0A1G1ZHR4"/>